<reference evidence="6 8" key="1">
    <citation type="submission" date="2015-09" db="EMBL/GenBank/DDBJ databases">
        <authorList>
            <consortium name="Pathogen Informatics"/>
        </authorList>
    </citation>
    <scope>NUCLEOTIDE SEQUENCE [LARGE SCALE GENOMIC DNA]</scope>
    <source>
        <strain evidence="6 8">2789STDY5834841</strain>
    </source>
</reference>
<accession>A0A174DND8</accession>
<evidence type="ECO:0000313" key="7">
    <source>
        <dbReference type="EMBL" id="RYS76324.1"/>
    </source>
</evidence>
<evidence type="ECO:0000313" key="6">
    <source>
        <dbReference type="EMBL" id="CUO25718.1"/>
    </source>
</evidence>
<dbReference type="InterPro" id="IPR003593">
    <property type="entry name" value="AAA+_ATPase"/>
</dbReference>
<dbReference type="EMBL" id="RCYR01000048">
    <property type="protein sequence ID" value="RYS76324.1"/>
    <property type="molecule type" value="Genomic_DNA"/>
</dbReference>
<keyword evidence="3" id="KW-0547">Nucleotide-binding</keyword>
<evidence type="ECO:0000313" key="9">
    <source>
        <dbReference type="Proteomes" id="UP000292665"/>
    </source>
</evidence>
<evidence type="ECO:0000256" key="3">
    <source>
        <dbReference type="ARBA" id="ARBA00022741"/>
    </source>
</evidence>
<name>A0A174DND8_9FIRM</name>
<evidence type="ECO:0000313" key="8">
    <source>
        <dbReference type="Proteomes" id="UP000095787"/>
    </source>
</evidence>
<dbReference type="Gene3D" id="3.40.50.300">
    <property type="entry name" value="P-loop containing nucleotide triphosphate hydrolases"/>
    <property type="match status" value="1"/>
</dbReference>
<dbReference type="GeneID" id="97328925"/>
<evidence type="ECO:0000256" key="2">
    <source>
        <dbReference type="ARBA" id="ARBA00022448"/>
    </source>
</evidence>
<reference evidence="7 9" key="2">
    <citation type="journal article" date="2019" name="Science, e1252229">
        <title>Invertible promoters mediate bacterial phase variation, antibiotic resistance, and host adaptation in the gut.</title>
        <authorList>
            <person name="Jiang X."/>
            <person name="Hall A.B."/>
            <person name="Arthur T.D."/>
            <person name="Plichta D.R."/>
            <person name="Covington C.T."/>
            <person name="Poyet M."/>
            <person name="Crothers J."/>
            <person name="Moses P.L."/>
            <person name="Tolonen A.C."/>
            <person name="Vlamakis H."/>
            <person name="Alm E.J."/>
            <person name="Xavier R.J."/>
        </authorList>
    </citation>
    <scope>NUCLEOTIDE SEQUENCE [LARGE SCALE GENOMIC DNA]</scope>
    <source>
        <strain evidence="9">aa_0143</strain>
        <strain evidence="7">Aa_0143</strain>
    </source>
</reference>
<dbReference type="InterPro" id="IPR017871">
    <property type="entry name" value="ABC_transporter-like_CS"/>
</dbReference>
<dbReference type="Proteomes" id="UP000292665">
    <property type="component" value="Unassembled WGS sequence"/>
</dbReference>
<evidence type="ECO:0000259" key="5">
    <source>
        <dbReference type="PROSITE" id="PS50893"/>
    </source>
</evidence>
<proteinExistence type="inferred from homology"/>
<dbReference type="PANTHER" id="PTHR43335">
    <property type="entry name" value="ABC TRANSPORTER, ATP-BINDING PROTEIN"/>
    <property type="match status" value="1"/>
</dbReference>
<dbReference type="PROSITE" id="PS00211">
    <property type="entry name" value="ABC_TRANSPORTER_1"/>
    <property type="match status" value="1"/>
</dbReference>
<sequence length="311" mass="34695">MNRYVIETKQITKTYNPRSPFIALDHVDLHVSEGCIYGLIGDNGAGKSTLLKLLAGHIFPTNGELCLFGETEEKALCNIRKNIGCLIEYPCFVPGMTVEQTLHYYAIQKGVPDNKKIGEAIQLTGLSEKQHAKCKTLSLGQKQRLGLAVALLGEPQILILDEPINGLDPSGIVEFRSILQQLNEQKNITILLSSHILSELQHLATVYGFLNKGILLEEISSEALHAKCANCIELTVSDAEKYTVLLEKIFPEENYKVLPGNTIRIYKPHETAESFSRLAAKNDVYITKMQTLQTSLEDYYMELKKRGAVKC</sequence>
<keyword evidence="4 6" id="KW-0067">ATP-binding</keyword>
<dbReference type="GO" id="GO:0005524">
    <property type="term" value="F:ATP binding"/>
    <property type="evidence" value="ECO:0007669"/>
    <property type="project" value="UniProtKB-KW"/>
</dbReference>
<dbReference type="EMBL" id="CYZO01000027">
    <property type="protein sequence ID" value="CUO25718.1"/>
    <property type="molecule type" value="Genomic_DNA"/>
</dbReference>
<keyword evidence="2" id="KW-0813">Transport</keyword>
<dbReference type="PROSITE" id="PS50893">
    <property type="entry name" value="ABC_TRANSPORTER_2"/>
    <property type="match status" value="1"/>
</dbReference>
<dbReference type="Pfam" id="PF00005">
    <property type="entry name" value="ABC_tran"/>
    <property type="match status" value="1"/>
</dbReference>
<comment type="similarity">
    <text evidence="1">Belongs to the ABC transporter superfamily.</text>
</comment>
<dbReference type="InterPro" id="IPR003439">
    <property type="entry name" value="ABC_transporter-like_ATP-bd"/>
</dbReference>
<dbReference type="RefSeq" id="WP_004845813.1">
    <property type="nucleotide sequence ID" value="NZ_AP028249.1"/>
</dbReference>
<dbReference type="SMART" id="SM00382">
    <property type="entry name" value="AAA"/>
    <property type="match status" value="1"/>
</dbReference>
<evidence type="ECO:0000256" key="1">
    <source>
        <dbReference type="ARBA" id="ARBA00005417"/>
    </source>
</evidence>
<gene>
    <name evidence="6" type="primary">ybhF_4</name>
    <name evidence="7" type="ORF">EAI93_13380</name>
    <name evidence="6" type="ORF">ERS852456_02039</name>
</gene>
<evidence type="ECO:0000256" key="4">
    <source>
        <dbReference type="ARBA" id="ARBA00022840"/>
    </source>
</evidence>
<protein>
    <submittedName>
        <fullName evidence="6 7">ABC transporter ATP-binding protein</fullName>
    </submittedName>
</protein>
<dbReference type="Proteomes" id="UP000095787">
    <property type="component" value="Unassembled WGS sequence"/>
</dbReference>
<dbReference type="InterPro" id="IPR027417">
    <property type="entry name" value="P-loop_NTPase"/>
</dbReference>
<feature type="domain" description="ABC transporter" evidence="5">
    <location>
        <begin position="6"/>
        <end position="237"/>
    </location>
</feature>
<organism evidence="6 8">
    <name type="scientific">[Ruminococcus] torques</name>
    <dbReference type="NCBI Taxonomy" id="33039"/>
    <lineage>
        <taxon>Bacteria</taxon>
        <taxon>Bacillati</taxon>
        <taxon>Bacillota</taxon>
        <taxon>Clostridia</taxon>
        <taxon>Lachnospirales</taxon>
        <taxon>Lachnospiraceae</taxon>
        <taxon>Mediterraneibacter</taxon>
    </lineage>
</organism>
<dbReference type="AlphaFoldDB" id="A0A174DND8"/>
<dbReference type="SUPFAM" id="SSF52540">
    <property type="entry name" value="P-loop containing nucleoside triphosphate hydrolases"/>
    <property type="match status" value="1"/>
</dbReference>
<dbReference type="GO" id="GO:0016887">
    <property type="term" value="F:ATP hydrolysis activity"/>
    <property type="evidence" value="ECO:0007669"/>
    <property type="project" value="InterPro"/>
</dbReference>
<dbReference type="PANTHER" id="PTHR43335:SF8">
    <property type="entry name" value="ABC TRANSPORTER, ATP-BINDING PROTEIN"/>
    <property type="match status" value="1"/>
</dbReference>